<accession>A0A4Z2F3F9</accession>
<feature type="compositionally biased region" description="Basic and acidic residues" evidence="1">
    <location>
        <begin position="1"/>
        <end position="22"/>
    </location>
</feature>
<dbReference type="AlphaFoldDB" id="A0A4Z2F3F9"/>
<keyword evidence="3" id="KW-1185">Reference proteome</keyword>
<evidence type="ECO:0000256" key="1">
    <source>
        <dbReference type="SAM" id="MobiDB-lite"/>
    </source>
</evidence>
<organism evidence="2 3">
    <name type="scientific">Liparis tanakae</name>
    <name type="common">Tanaka's snailfish</name>
    <dbReference type="NCBI Taxonomy" id="230148"/>
    <lineage>
        <taxon>Eukaryota</taxon>
        <taxon>Metazoa</taxon>
        <taxon>Chordata</taxon>
        <taxon>Craniata</taxon>
        <taxon>Vertebrata</taxon>
        <taxon>Euteleostomi</taxon>
        <taxon>Actinopterygii</taxon>
        <taxon>Neopterygii</taxon>
        <taxon>Teleostei</taxon>
        <taxon>Neoteleostei</taxon>
        <taxon>Acanthomorphata</taxon>
        <taxon>Eupercaria</taxon>
        <taxon>Perciformes</taxon>
        <taxon>Cottioidei</taxon>
        <taxon>Cottales</taxon>
        <taxon>Liparidae</taxon>
        <taxon>Liparis</taxon>
    </lineage>
</organism>
<evidence type="ECO:0000313" key="2">
    <source>
        <dbReference type="EMBL" id="TNN35224.1"/>
    </source>
</evidence>
<protein>
    <submittedName>
        <fullName evidence="2">Uncharacterized protein</fullName>
    </submittedName>
</protein>
<dbReference type="Proteomes" id="UP000314294">
    <property type="component" value="Unassembled WGS sequence"/>
</dbReference>
<name>A0A4Z2F3F9_9TELE</name>
<dbReference type="EMBL" id="SRLO01001808">
    <property type="protein sequence ID" value="TNN35224.1"/>
    <property type="molecule type" value="Genomic_DNA"/>
</dbReference>
<evidence type="ECO:0000313" key="3">
    <source>
        <dbReference type="Proteomes" id="UP000314294"/>
    </source>
</evidence>
<comment type="caution">
    <text evidence="2">The sequence shown here is derived from an EMBL/GenBank/DDBJ whole genome shotgun (WGS) entry which is preliminary data.</text>
</comment>
<sequence length="74" mass="7997">MKEDGDGGRRARTGETESREETGEIYFYGERKCEGKQVEERMAACPSAERSAGVAPVAVTEQNAATEELSTQPG</sequence>
<gene>
    <name evidence="2" type="ORF">EYF80_054619</name>
</gene>
<proteinExistence type="predicted"/>
<reference evidence="2 3" key="1">
    <citation type="submission" date="2019-03" db="EMBL/GenBank/DDBJ databases">
        <title>First draft genome of Liparis tanakae, snailfish: a comprehensive survey of snailfish specific genes.</title>
        <authorList>
            <person name="Kim W."/>
            <person name="Song I."/>
            <person name="Jeong J.-H."/>
            <person name="Kim D."/>
            <person name="Kim S."/>
            <person name="Ryu S."/>
            <person name="Song J.Y."/>
            <person name="Lee S.K."/>
        </authorList>
    </citation>
    <scope>NUCLEOTIDE SEQUENCE [LARGE SCALE GENOMIC DNA]</scope>
    <source>
        <tissue evidence="2">Muscle</tissue>
    </source>
</reference>
<feature type="region of interest" description="Disordered" evidence="1">
    <location>
        <begin position="1"/>
        <end position="23"/>
    </location>
</feature>